<keyword evidence="7" id="KW-0594">Phospholipid biosynthesis</keyword>
<evidence type="ECO:0000256" key="6">
    <source>
        <dbReference type="ARBA" id="ARBA00022840"/>
    </source>
</evidence>
<dbReference type="InterPro" id="IPR045540">
    <property type="entry name" value="YegS/DAGK_C"/>
</dbReference>
<reference evidence="10 12" key="1">
    <citation type="submission" date="2019-07" db="EMBL/GenBank/DDBJ databases">
        <title>Whole genome shotgun sequence of Frigoribacterium faeni NBRC 103066.</title>
        <authorList>
            <person name="Hosoyama A."/>
            <person name="Uohara A."/>
            <person name="Ohji S."/>
            <person name="Ichikawa N."/>
        </authorList>
    </citation>
    <scope>NUCLEOTIDE SEQUENCE [LARGE SCALE GENOMIC DNA]</scope>
    <source>
        <strain evidence="10 12">NBRC 103066</strain>
    </source>
</reference>
<dbReference type="GO" id="GO:0016301">
    <property type="term" value="F:kinase activity"/>
    <property type="evidence" value="ECO:0007669"/>
    <property type="project" value="UniProtKB-KW"/>
</dbReference>
<keyword evidence="6" id="KW-0067">ATP-binding</keyword>
<dbReference type="AlphaFoldDB" id="A0A7W3JFJ1"/>
<keyword evidence="5 11" id="KW-0418">Kinase</keyword>
<dbReference type="Proteomes" id="UP000522688">
    <property type="component" value="Unassembled WGS sequence"/>
</dbReference>
<comment type="cofactor">
    <cofactor evidence="1">
        <name>Mg(2+)</name>
        <dbReference type="ChEBI" id="CHEBI:18420"/>
    </cofactor>
</comment>
<dbReference type="Pfam" id="PF00781">
    <property type="entry name" value="DAGK_cat"/>
    <property type="match status" value="1"/>
</dbReference>
<dbReference type="PANTHER" id="PTHR12358:SF54">
    <property type="entry name" value="SPHINGOSINE KINASE RELATED PROTEIN"/>
    <property type="match status" value="1"/>
</dbReference>
<keyword evidence="8" id="KW-1208">Phospholipid metabolism</keyword>
<dbReference type="Gene3D" id="3.40.50.10330">
    <property type="entry name" value="Probable inorganic polyphosphate/atp-NAD kinase, domain 1"/>
    <property type="match status" value="1"/>
</dbReference>
<dbReference type="InterPro" id="IPR016064">
    <property type="entry name" value="NAD/diacylglycerol_kinase_sf"/>
</dbReference>
<dbReference type="Pfam" id="PF19279">
    <property type="entry name" value="YegS_C"/>
    <property type="match status" value="1"/>
</dbReference>
<dbReference type="PANTHER" id="PTHR12358">
    <property type="entry name" value="SPHINGOSINE KINASE"/>
    <property type="match status" value="1"/>
</dbReference>
<dbReference type="EMBL" id="JACGWW010000001">
    <property type="protein sequence ID" value="MBA8811849.1"/>
    <property type="molecule type" value="Genomic_DNA"/>
</dbReference>
<keyword evidence="7" id="KW-0444">Lipid biosynthesis</keyword>
<name>A0A7W3JFJ1_9MICO</name>
<protein>
    <submittedName>
        <fullName evidence="11">Diacylglycerol kinase family enzyme</fullName>
    </submittedName>
    <submittedName>
        <fullName evidence="10">Sphingosine kinase</fullName>
    </submittedName>
</protein>
<dbReference type="PROSITE" id="PS50146">
    <property type="entry name" value="DAGK"/>
    <property type="match status" value="1"/>
</dbReference>
<dbReference type="Gene3D" id="2.60.200.40">
    <property type="match status" value="1"/>
</dbReference>
<evidence type="ECO:0000313" key="10">
    <source>
        <dbReference type="EMBL" id="GEK84434.1"/>
    </source>
</evidence>
<gene>
    <name evidence="11" type="ORF">FB463_000073</name>
    <name evidence="10" type="ORF">FFA01_27430</name>
</gene>
<evidence type="ECO:0000313" key="13">
    <source>
        <dbReference type="Proteomes" id="UP000522688"/>
    </source>
</evidence>
<sequence>MRAAVVYNPVKIDLDAVRAVVDREQQAAGWEDTLWFETSKEDPGRGATTEALEAGVDLVIAAGGDGTVRIVAETLADHDVAFALLPSGTGNLLARNMNLTLDDVEHSIHTAFTGRDRAIDLGRIEIRGEDGTVAKHAFLVMAGVGIDAKMLAATDEDLKAKIGWLAYVKAIIVALRDENTLKLRYQLDDGPTKRMQANTVIVGNCGTLTGNILLLPDAALDDGVFDIMLLRPEGIRHWLQIIGKVVIENGLVQRTPLKRFFGTREIAALNYVKAKRLTARLAEPQEIELDGDGFGTAVGFRTTVDAGALRIRVPQDA</sequence>
<feature type="domain" description="DAGKc" evidence="9">
    <location>
        <begin position="1"/>
        <end position="128"/>
    </location>
</feature>
<dbReference type="EMBL" id="BJUV01000037">
    <property type="protein sequence ID" value="GEK84434.1"/>
    <property type="molecule type" value="Genomic_DNA"/>
</dbReference>
<evidence type="ECO:0000256" key="8">
    <source>
        <dbReference type="ARBA" id="ARBA00023264"/>
    </source>
</evidence>
<evidence type="ECO:0000313" key="12">
    <source>
        <dbReference type="Proteomes" id="UP000321154"/>
    </source>
</evidence>
<organism evidence="11 13">
    <name type="scientific">Frigoribacterium faeni</name>
    <dbReference type="NCBI Taxonomy" id="145483"/>
    <lineage>
        <taxon>Bacteria</taxon>
        <taxon>Bacillati</taxon>
        <taxon>Actinomycetota</taxon>
        <taxon>Actinomycetes</taxon>
        <taxon>Micrococcales</taxon>
        <taxon>Microbacteriaceae</taxon>
        <taxon>Frigoribacterium</taxon>
    </lineage>
</organism>
<dbReference type="RefSeq" id="WP_146856755.1">
    <property type="nucleotide sequence ID" value="NZ_BAAAHR010000007.1"/>
</dbReference>
<keyword evidence="4" id="KW-0547">Nucleotide-binding</keyword>
<dbReference type="InterPro" id="IPR050187">
    <property type="entry name" value="Lipid_Phosphate_FormReg"/>
</dbReference>
<dbReference type="InterPro" id="IPR017438">
    <property type="entry name" value="ATP-NAD_kinase_N"/>
</dbReference>
<accession>A0A7W3JFJ1</accession>
<dbReference type="GO" id="GO:0008654">
    <property type="term" value="P:phospholipid biosynthetic process"/>
    <property type="evidence" value="ECO:0007669"/>
    <property type="project" value="UniProtKB-KW"/>
</dbReference>
<evidence type="ECO:0000256" key="2">
    <source>
        <dbReference type="ARBA" id="ARBA00005983"/>
    </source>
</evidence>
<evidence type="ECO:0000256" key="4">
    <source>
        <dbReference type="ARBA" id="ARBA00022741"/>
    </source>
</evidence>
<comment type="caution">
    <text evidence="11">The sequence shown here is derived from an EMBL/GenBank/DDBJ whole genome shotgun (WGS) entry which is preliminary data.</text>
</comment>
<proteinExistence type="inferred from homology"/>
<comment type="similarity">
    <text evidence="2">Belongs to the diacylglycerol/lipid kinase family.</text>
</comment>
<dbReference type="GO" id="GO:0005524">
    <property type="term" value="F:ATP binding"/>
    <property type="evidence" value="ECO:0007669"/>
    <property type="project" value="UniProtKB-KW"/>
</dbReference>
<evidence type="ECO:0000313" key="11">
    <source>
        <dbReference type="EMBL" id="MBA8811849.1"/>
    </source>
</evidence>
<keyword evidence="12" id="KW-1185">Reference proteome</keyword>
<reference evidence="11 13" key="2">
    <citation type="submission" date="2020-07" db="EMBL/GenBank/DDBJ databases">
        <title>Sequencing the genomes of 1000 actinobacteria strains.</title>
        <authorList>
            <person name="Klenk H.-P."/>
        </authorList>
    </citation>
    <scope>NUCLEOTIDE SEQUENCE [LARGE SCALE GENOMIC DNA]</scope>
    <source>
        <strain evidence="11 13">DSM 10309</strain>
    </source>
</reference>
<keyword evidence="3" id="KW-0808">Transferase</keyword>
<keyword evidence="7" id="KW-0443">Lipid metabolism</keyword>
<evidence type="ECO:0000256" key="1">
    <source>
        <dbReference type="ARBA" id="ARBA00001946"/>
    </source>
</evidence>
<evidence type="ECO:0000256" key="5">
    <source>
        <dbReference type="ARBA" id="ARBA00022777"/>
    </source>
</evidence>
<dbReference type="Proteomes" id="UP000321154">
    <property type="component" value="Unassembled WGS sequence"/>
</dbReference>
<dbReference type="SUPFAM" id="SSF111331">
    <property type="entry name" value="NAD kinase/diacylglycerol kinase-like"/>
    <property type="match status" value="1"/>
</dbReference>
<dbReference type="OrthoDB" id="3171056at2"/>
<dbReference type="InterPro" id="IPR001206">
    <property type="entry name" value="Diacylglycerol_kinase_cat_dom"/>
</dbReference>
<evidence type="ECO:0000256" key="3">
    <source>
        <dbReference type="ARBA" id="ARBA00022679"/>
    </source>
</evidence>
<evidence type="ECO:0000256" key="7">
    <source>
        <dbReference type="ARBA" id="ARBA00023209"/>
    </source>
</evidence>
<evidence type="ECO:0000259" key="9">
    <source>
        <dbReference type="PROSITE" id="PS50146"/>
    </source>
</evidence>